<dbReference type="GO" id="GO:0034204">
    <property type="term" value="P:lipid translocation"/>
    <property type="evidence" value="ECO:0007669"/>
    <property type="project" value="TreeGrafter"/>
</dbReference>
<evidence type="ECO:0000313" key="12">
    <source>
        <dbReference type="EMBL" id="RZO75053.1"/>
    </source>
</evidence>
<feature type="transmembrane region" description="Helical" evidence="10">
    <location>
        <begin position="145"/>
        <end position="164"/>
    </location>
</feature>
<comment type="function">
    <text evidence="8 10 11">Involved in peptidoglycan biosynthesis. Transports lipid-linked peptidoglycan precursors from the inner to the outer leaflet of the cytoplasmic membrane.</text>
</comment>
<evidence type="ECO:0000256" key="5">
    <source>
        <dbReference type="ARBA" id="ARBA00022984"/>
    </source>
</evidence>
<evidence type="ECO:0000256" key="6">
    <source>
        <dbReference type="ARBA" id="ARBA00022989"/>
    </source>
</evidence>
<dbReference type="Proteomes" id="UP000316199">
    <property type="component" value="Unassembled WGS sequence"/>
</dbReference>
<feature type="transmembrane region" description="Helical" evidence="10">
    <location>
        <begin position="99"/>
        <end position="125"/>
    </location>
</feature>
<evidence type="ECO:0000256" key="11">
    <source>
        <dbReference type="PIRNR" id="PIRNR002869"/>
    </source>
</evidence>
<sequence length="518" mass="56579">MSDDNVADGKLIRSSSLVSLLTMVSRAFGLLRDVVIANVFGAGAGADAFFVALRIPNLFRRLFAEGAFSQAFVPVLVEYKERASPRAVRLLVSRVSGTLGLTLVAITIVGVLGADYVMRIFAFGYVYNAEAEKLALATQMLRLTFPYLLLISLTAFAGAVLNTFGRFAIPAFTPILLNLSLIICVVFLRPYLDQPIMVLAWAVLIAGIAQLTIQLPFLARENLLVAPTIDTHDPGVRRILTLMLPALFGVSVGQINILLDTVLASFLETGTLSWLWYSDRLLELPLGIFAIAIATVILPGLSQNYAVSSAEQFSRTLNWAIRLVLLLGLPASAALIYLSDQLIATLFLHGAMTERDVTMSGAALAAYGTGLLGHMLTKVLLPGYFARQDTATPVKYGVIALVSNMVLNLALIWHFKHVGLALATSFSAFINAGLLFYGLKRSGVLFFDSDSYRFCLRIIIATLIMLSILYLITPSIEIWFNFGVVDRILRMLSICFIGLGIYVFCLLVLGIKIHQIIR</sequence>
<feature type="transmembrane region" description="Helical" evidence="10">
    <location>
        <begin position="393"/>
        <end position="413"/>
    </location>
</feature>
<evidence type="ECO:0000256" key="1">
    <source>
        <dbReference type="ARBA" id="ARBA00004651"/>
    </source>
</evidence>
<feature type="transmembrane region" description="Helical" evidence="10">
    <location>
        <begin position="198"/>
        <end position="218"/>
    </location>
</feature>
<feature type="transmembrane region" description="Helical" evidence="10">
    <location>
        <begin position="359"/>
        <end position="381"/>
    </location>
</feature>
<dbReference type="NCBIfam" id="TIGR01695">
    <property type="entry name" value="murJ_mviN"/>
    <property type="match status" value="1"/>
</dbReference>
<keyword evidence="10" id="KW-0997">Cell inner membrane</keyword>
<dbReference type="InterPro" id="IPR051050">
    <property type="entry name" value="Lipid_II_flippase_MurJ/MviN"/>
</dbReference>
<keyword evidence="6 10" id="KW-1133">Transmembrane helix</keyword>
<dbReference type="GO" id="GO:0015648">
    <property type="term" value="F:lipid-linked peptidoglycan transporter activity"/>
    <property type="evidence" value="ECO:0007669"/>
    <property type="project" value="UniProtKB-UniRule"/>
</dbReference>
<evidence type="ECO:0000256" key="8">
    <source>
        <dbReference type="ARBA" id="ARBA00060041"/>
    </source>
</evidence>
<dbReference type="CDD" id="cd13123">
    <property type="entry name" value="MATE_MurJ_like"/>
    <property type="match status" value="1"/>
</dbReference>
<evidence type="ECO:0000256" key="9">
    <source>
        <dbReference type="ARBA" id="ARBA00061532"/>
    </source>
</evidence>
<protein>
    <recommendedName>
        <fullName evidence="10">Probable lipid II flippase MurJ</fullName>
    </recommendedName>
</protein>
<dbReference type="GO" id="GO:0008360">
    <property type="term" value="P:regulation of cell shape"/>
    <property type="evidence" value="ECO:0007669"/>
    <property type="project" value="UniProtKB-UniRule"/>
</dbReference>
<comment type="similarity">
    <text evidence="9 10 11">Belongs to the MurJ/MviN family.</text>
</comment>
<feature type="transmembrane region" description="Helical" evidence="10">
    <location>
        <begin position="239"/>
        <end position="266"/>
    </location>
</feature>
<keyword evidence="4 10" id="KW-0133">Cell shape</keyword>
<dbReference type="GO" id="GO:0005886">
    <property type="term" value="C:plasma membrane"/>
    <property type="evidence" value="ECO:0007669"/>
    <property type="project" value="UniProtKB-SubCell"/>
</dbReference>
<evidence type="ECO:0000313" key="13">
    <source>
        <dbReference type="Proteomes" id="UP000316199"/>
    </source>
</evidence>
<feature type="transmembrane region" description="Helical" evidence="10">
    <location>
        <begin position="34"/>
        <end position="53"/>
    </location>
</feature>
<dbReference type="PIRSF" id="PIRSF002869">
    <property type="entry name" value="MviN"/>
    <property type="match status" value="1"/>
</dbReference>
<dbReference type="PRINTS" id="PR01806">
    <property type="entry name" value="VIRFACTRMVIN"/>
</dbReference>
<evidence type="ECO:0000256" key="7">
    <source>
        <dbReference type="ARBA" id="ARBA00023136"/>
    </source>
</evidence>
<dbReference type="Pfam" id="PF03023">
    <property type="entry name" value="MurJ"/>
    <property type="match status" value="1"/>
</dbReference>
<feature type="transmembrane region" description="Helical" evidence="10">
    <location>
        <begin position="451"/>
        <end position="471"/>
    </location>
</feature>
<dbReference type="UniPathway" id="UPA00219"/>
<dbReference type="EMBL" id="SHAG01000050">
    <property type="protein sequence ID" value="RZO75053.1"/>
    <property type="molecule type" value="Genomic_DNA"/>
</dbReference>
<dbReference type="PANTHER" id="PTHR47019">
    <property type="entry name" value="LIPID II FLIPPASE MURJ"/>
    <property type="match status" value="1"/>
</dbReference>
<reference evidence="12 13" key="1">
    <citation type="submission" date="2019-02" db="EMBL/GenBank/DDBJ databases">
        <title>Prokaryotic population dynamics and viral predation in marine succession experiment using metagenomics: the confinement effect.</title>
        <authorList>
            <person name="Haro-Moreno J.M."/>
            <person name="Rodriguez-Valera F."/>
            <person name="Lopez-Perez M."/>
        </authorList>
    </citation>
    <scope>NUCLEOTIDE SEQUENCE [LARGE SCALE GENOMIC DNA]</scope>
    <source>
        <strain evidence="12">MED-G157</strain>
    </source>
</reference>
<dbReference type="PANTHER" id="PTHR47019:SF1">
    <property type="entry name" value="LIPID II FLIPPASE MURJ"/>
    <property type="match status" value="1"/>
</dbReference>
<keyword evidence="7 10" id="KW-0472">Membrane</keyword>
<feature type="transmembrane region" description="Helical" evidence="10">
    <location>
        <begin position="319"/>
        <end position="339"/>
    </location>
</feature>
<dbReference type="GO" id="GO:0009252">
    <property type="term" value="P:peptidoglycan biosynthetic process"/>
    <property type="evidence" value="ECO:0007669"/>
    <property type="project" value="UniProtKB-UniRule"/>
</dbReference>
<organism evidence="12 13">
    <name type="scientific">OM182 bacterium</name>
    <dbReference type="NCBI Taxonomy" id="2510334"/>
    <lineage>
        <taxon>Bacteria</taxon>
        <taxon>Pseudomonadati</taxon>
        <taxon>Pseudomonadota</taxon>
        <taxon>Gammaproteobacteria</taxon>
        <taxon>OMG group</taxon>
        <taxon>OM182 clade</taxon>
    </lineage>
</organism>
<dbReference type="InterPro" id="IPR004268">
    <property type="entry name" value="MurJ"/>
</dbReference>
<keyword evidence="10 11" id="KW-0961">Cell wall biogenesis/degradation</keyword>
<comment type="pathway">
    <text evidence="10">Cell wall biogenesis; peptidoglycan biosynthesis.</text>
</comment>
<accession>A0A520RXT5</accession>
<evidence type="ECO:0000256" key="3">
    <source>
        <dbReference type="ARBA" id="ARBA00022692"/>
    </source>
</evidence>
<keyword evidence="10 11" id="KW-0813">Transport</keyword>
<name>A0A520RXT5_9GAMM</name>
<proteinExistence type="inferred from homology"/>
<evidence type="ECO:0000256" key="10">
    <source>
        <dbReference type="HAMAP-Rule" id="MF_02078"/>
    </source>
</evidence>
<dbReference type="GO" id="GO:0071555">
    <property type="term" value="P:cell wall organization"/>
    <property type="evidence" value="ECO:0007669"/>
    <property type="project" value="UniProtKB-UniRule"/>
</dbReference>
<dbReference type="AlphaFoldDB" id="A0A520RXT5"/>
<feature type="transmembrane region" description="Helical" evidence="10">
    <location>
        <begin position="491"/>
        <end position="511"/>
    </location>
</feature>
<dbReference type="HAMAP" id="MF_02078">
    <property type="entry name" value="MurJ_MviN"/>
    <property type="match status" value="1"/>
</dbReference>
<comment type="caution">
    <text evidence="12">The sequence shown here is derived from an EMBL/GenBank/DDBJ whole genome shotgun (WGS) entry which is preliminary data.</text>
</comment>
<feature type="transmembrane region" description="Helical" evidence="10">
    <location>
        <begin position="171"/>
        <end position="192"/>
    </location>
</feature>
<feature type="transmembrane region" description="Helical" evidence="10">
    <location>
        <begin position="286"/>
        <end position="307"/>
    </location>
</feature>
<comment type="subcellular location">
    <subcellularLocation>
        <location evidence="10">Cell inner membrane</location>
        <topology evidence="10">Multi-pass membrane protein</topology>
    </subcellularLocation>
    <subcellularLocation>
        <location evidence="1">Cell membrane</location>
        <topology evidence="1">Multi-pass membrane protein</topology>
    </subcellularLocation>
</comment>
<keyword evidence="5 10" id="KW-0573">Peptidoglycan synthesis</keyword>
<gene>
    <name evidence="10 12" type="primary">murJ</name>
    <name evidence="12" type="ORF">EVA68_07915</name>
</gene>
<keyword evidence="3 10" id="KW-0812">Transmembrane</keyword>
<evidence type="ECO:0000256" key="2">
    <source>
        <dbReference type="ARBA" id="ARBA00022475"/>
    </source>
</evidence>
<feature type="transmembrane region" description="Helical" evidence="10">
    <location>
        <begin position="419"/>
        <end position="439"/>
    </location>
</feature>
<evidence type="ECO:0000256" key="4">
    <source>
        <dbReference type="ARBA" id="ARBA00022960"/>
    </source>
</evidence>
<keyword evidence="2 10" id="KW-1003">Cell membrane</keyword>